<comment type="subunit">
    <text evidence="5">Part of the 50S ribosomal subunit; part of the 5S rRNA/L5/L18/L25 subcomplex. Contacts the 5S rRNA. Binds to the 5S rRNA independently of L5 and L18.</text>
</comment>
<dbReference type="InterPro" id="IPR020057">
    <property type="entry name" value="Ribosomal_bL25_b-dom"/>
</dbReference>
<evidence type="ECO:0000256" key="2">
    <source>
        <dbReference type="ARBA" id="ARBA00022884"/>
    </source>
</evidence>
<protein>
    <recommendedName>
        <fullName evidence="5">Large ribosomal subunit protein bL25</fullName>
    </recommendedName>
    <alternativeName>
        <fullName evidence="5">General stress protein CTC</fullName>
    </alternativeName>
</protein>
<dbReference type="NCBIfam" id="TIGR00731">
    <property type="entry name" value="bL25_bact_ctc"/>
    <property type="match status" value="1"/>
</dbReference>
<feature type="region of interest" description="Disordered" evidence="6">
    <location>
        <begin position="182"/>
        <end position="204"/>
    </location>
</feature>
<dbReference type="InterPro" id="IPR011035">
    <property type="entry name" value="Ribosomal_bL25/Gln-tRNA_synth"/>
</dbReference>
<gene>
    <name evidence="5" type="primary">rplY</name>
    <name evidence="5" type="synonym">ctc</name>
    <name evidence="9" type="ORF">ETSY1_03200</name>
</gene>
<dbReference type="HAMAP" id="MF_01334">
    <property type="entry name" value="Ribosomal_bL25_CTC"/>
    <property type="match status" value="1"/>
</dbReference>
<dbReference type="Gene3D" id="2.40.240.10">
    <property type="entry name" value="Ribosomal Protein L25, Chain P"/>
    <property type="match status" value="1"/>
</dbReference>
<dbReference type="GO" id="GO:0022625">
    <property type="term" value="C:cytosolic large ribosomal subunit"/>
    <property type="evidence" value="ECO:0007669"/>
    <property type="project" value="TreeGrafter"/>
</dbReference>
<evidence type="ECO:0000313" key="10">
    <source>
        <dbReference type="Proteomes" id="UP000019141"/>
    </source>
</evidence>
<dbReference type="Proteomes" id="UP000019141">
    <property type="component" value="Unassembled WGS sequence"/>
</dbReference>
<evidence type="ECO:0000256" key="4">
    <source>
        <dbReference type="ARBA" id="ARBA00023274"/>
    </source>
</evidence>
<evidence type="ECO:0000259" key="7">
    <source>
        <dbReference type="Pfam" id="PF01386"/>
    </source>
</evidence>
<evidence type="ECO:0000256" key="3">
    <source>
        <dbReference type="ARBA" id="ARBA00022980"/>
    </source>
</evidence>
<organism evidence="9 10">
    <name type="scientific">Entotheonella factor</name>
    <dbReference type="NCBI Taxonomy" id="1429438"/>
    <lineage>
        <taxon>Bacteria</taxon>
        <taxon>Pseudomonadati</taxon>
        <taxon>Nitrospinota/Tectimicrobiota group</taxon>
        <taxon>Candidatus Tectimicrobiota</taxon>
        <taxon>Candidatus Entotheonellia</taxon>
        <taxon>Candidatus Entotheonellales</taxon>
        <taxon>Candidatus Entotheonellaceae</taxon>
        <taxon>Candidatus Entotheonella</taxon>
    </lineage>
</organism>
<keyword evidence="4 5" id="KW-0687">Ribonucleoprotein</keyword>
<dbReference type="InterPro" id="IPR029751">
    <property type="entry name" value="Ribosomal_L25_dom"/>
</dbReference>
<dbReference type="InterPro" id="IPR037121">
    <property type="entry name" value="Ribosomal_bL25_C"/>
</dbReference>
<dbReference type="Pfam" id="PF01386">
    <property type="entry name" value="Ribosomal_L25p"/>
    <property type="match status" value="1"/>
</dbReference>
<dbReference type="InterPro" id="IPR020056">
    <property type="entry name" value="Rbsml_bL25/Gln-tRNA_synth_N"/>
</dbReference>
<dbReference type="Gene3D" id="2.170.120.20">
    <property type="entry name" value="Ribosomal protein L25, beta domain"/>
    <property type="match status" value="1"/>
</dbReference>
<dbReference type="SUPFAM" id="SSF50715">
    <property type="entry name" value="Ribosomal protein L25-like"/>
    <property type="match status" value="1"/>
</dbReference>
<comment type="caution">
    <text evidence="9">The sequence shown here is derived from an EMBL/GenBank/DDBJ whole genome shotgun (WGS) entry which is preliminary data.</text>
</comment>
<sequence>MDTVTIVAQRRSETGKGPARRLRRDGKLPVVLYGRGDSAALTIETKDLQTLRQSESGANTIIDLSIQGGEPETCNAILREVQVDPVSRAMLHADFGRVALDELITVNVQLDFVNVPEDRLKLERSELTIMMYELSIECLPRSIPNVIEVDLASLGVGETLHAGSLALPEGVSLVGSADDAVASTSTPSAVEAETDEEAGAAVEE</sequence>
<evidence type="ECO:0000313" key="9">
    <source>
        <dbReference type="EMBL" id="ETX02555.1"/>
    </source>
</evidence>
<dbReference type="PANTHER" id="PTHR33284:SF1">
    <property type="entry name" value="RIBOSOMAL PROTEIN L25_GLN-TRNA SYNTHETASE, ANTI-CODON-BINDING DOMAIN-CONTAINING PROTEIN"/>
    <property type="match status" value="1"/>
</dbReference>
<comment type="function">
    <text evidence="5">This is one of the proteins that binds to the 5S RNA in the ribosome where it forms part of the central protuberance.</text>
</comment>
<keyword evidence="3 5" id="KW-0689">Ribosomal protein</keyword>
<accession>W4LXB0</accession>
<dbReference type="AlphaFoldDB" id="W4LXB0"/>
<feature type="compositionally biased region" description="Acidic residues" evidence="6">
    <location>
        <begin position="192"/>
        <end position="204"/>
    </location>
</feature>
<reference evidence="9 10" key="1">
    <citation type="journal article" date="2014" name="Nature">
        <title>An environmental bacterial taxon with a large and distinct metabolic repertoire.</title>
        <authorList>
            <person name="Wilson M.C."/>
            <person name="Mori T."/>
            <person name="Ruckert C."/>
            <person name="Uria A.R."/>
            <person name="Helf M.J."/>
            <person name="Takada K."/>
            <person name="Gernert C."/>
            <person name="Steffens U.A."/>
            <person name="Heycke N."/>
            <person name="Schmitt S."/>
            <person name="Rinke C."/>
            <person name="Helfrich E.J."/>
            <person name="Brachmann A.O."/>
            <person name="Gurgui C."/>
            <person name="Wakimoto T."/>
            <person name="Kracht M."/>
            <person name="Crusemann M."/>
            <person name="Hentschel U."/>
            <person name="Abe I."/>
            <person name="Matsunaga S."/>
            <person name="Kalinowski J."/>
            <person name="Takeyama H."/>
            <person name="Piel J."/>
        </authorList>
    </citation>
    <scope>NUCLEOTIDE SEQUENCE [LARGE SCALE GENOMIC DNA]</scope>
    <source>
        <strain evidence="10">TSY1</strain>
    </source>
</reference>
<dbReference type="GO" id="GO:0006412">
    <property type="term" value="P:translation"/>
    <property type="evidence" value="ECO:0007669"/>
    <property type="project" value="UniProtKB-UniRule"/>
</dbReference>
<name>W4LXB0_ENTF1</name>
<feature type="domain" description="Large ribosomal subunit protein bL25 beta" evidence="8">
    <location>
        <begin position="104"/>
        <end position="187"/>
    </location>
</feature>
<comment type="similarity">
    <text evidence="5">Belongs to the bacterial ribosomal protein bL25 family. CTC subfamily.</text>
</comment>
<dbReference type="HOGENOM" id="CLU_075939_0_0_7"/>
<keyword evidence="10" id="KW-1185">Reference proteome</keyword>
<evidence type="ECO:0000259" key="8">
    <source>
        <dbReference type="Pfam" id="PF14693"/>
    </source>
</evidence>
<dbReference type="PANTHER" id="PTHR33284">
    <property type="entry name" value="RIBOSOMAL PROTEIN L25/GLN-TRNA SYNTHETASE, ANTI-CODON-BINDING DOMAIN-CONTAINING PROTEIN"/>
    <property type="match status" value="1"/>
</dbReference>
<dbReference type="Pfam" id="PF14693">
    <property type="entry name" value="Ribosomal_TL5_C"/>
    <property type="match status" value="1"/>
</dbReference>
<keyword evidence="1 5" id="KW-0699">rRNA-binding</keyword>
<dbReference type="EMBL" id="AZHW01000131">
    <property type="protein sequence ID" value="ETX02555.1"/>
    <property type="molecule type" value="Genomic_DNA"/>
</dbReference>
<dbReference type="InterPro" id="IPR001021">
    <property type="entry name" value="Ribosomal_bL25_long"/>
</dbReference>
<evidence type="ECO:0000256" key="1">
    <source>
        <dbReference type="ARBA" id="ARBA00022730"/>
    </source>
</evidence>
<evidence type="ECO:0000256" key="6">
    <source>
        <dbReference type="SAM" id="MobiDB-lite"/>
    </source>
</evidence>
<dbReference type="GO" id="GO:0008097">
    <property type="term" value="F:5S rRNA binding"/>
    <property type="evidence" value="ECO:0007669"/>
    <property type="project" value="InterPro"/>
</dbReference>
<evidence type="ECO:0000256" key="5">
    <source>
        <dbReference type="HAMAP-Rule" id="MF_01334"/>
    </source>
</evidence>
<proteinExistence type="inferred from homology"/>
<dbReference type="CDD" id="cd00495">
    <property type="entry name" value="Ribosomal_L25_TL5_CTC"/>
    <property type="match status" value="1"/>
</dbReference>
<dbReference type="InterPro" id="IPR020930">
    <property type="entry name" value="Ribosomal_uL5_bac-type"/>
</dbReference>
<keyword evidence="2 5" id="KW-0694">RNA-binding</keyword>
<feature type="domain" description="Large ribosomal subunit protein bL25 L25" evidence="7">
    <location>
        <begin position="7"/>
        <end position="95"/>
    </location>
</feature>
<dbReference type="GO" id="GO:0003735">
    <property type="term" value="F:structural constituent of ribosome"/>
    <property type="evidence" value="ECO:0007669"/>
    <property type="project" value="InterPro"/>
</dbReference>